<reference evidence="3 4" key="1">
    <citation type="submission" date="2019-03" db="EMBL/GenBank/DDBJ databases">
        <title>Muricauda SCR12 sp.nov, a marine bacterium isolated from Pacific Ocean:the Okinawa trough.</title>
        <authorList>
            <person name="Liu L."/>
        </authorList>
    </citation>
    <scope>NUCLEOTIDE SEQUENCE [LARGE SCALE GENOMIC DNA]</scope>
    <source>
        <strain evidence="3 4">SCR12</strain>
    </source>
</reference>
<evidence type="ECO:0000256" key="1">
    <source>
        <dbReference type="SAM" id="Phobius"/>
    </source>
</evidence>
<dbReference type="Gene3D" id="3.40.50.1820">
    <property type="entry name" value="alpha/beta hydrolase"/>
    <property type="match status" value="1"/>
</dbReference>
<evidence type="ECO:0000313" key="3">
    <source>
        <dbReference type="EMBL" id="THV58008.1"/>
    </source>
</evidence>
<evidence type="ECO:0000259" key="2">
    <source>
        <dbReference type="Pfam" id="PF12146"/>
    </source>
</evidence>
<comment type="caution">
    <text evidence="3">The sequence shown here is derived from an EMBL/GenBank/DDBJ whole genome shotgun (WGS) entry which is preliminary data.</text>
</comment>
<dbReference type="InterPro" id="IPR029058">
    <property type="entry name" value="AB_hydrolase_fold"/>
</dbReference>
<dbReference type="OrthoDB" id="9777090at2"/>
<name>A0A4S8RHZ9_9FLAO</name>
<dbReference type="PANTHER" id="PTHR12277">
    <property type="entry name" value="ALPHA/BETA HYDROLASE DOMAIN-CONTAINING PROTEIN"/>
    <property type="match status" value="1"/>
</dbReference>
<keyword evidence="3" id="KW-0378">Hydrolase</keyword>
<dbReference type="AlphaFoldDB" id="A0A4S8RHZ9"/>
<dbReference type="Proteomes" id="UP000310406">
    <property type="component" value="Unassembled WGS sequence"/>
</dbReference>
<feature type="transmembrane region" description="Helical" evidence="1">
    <location>
        <begin position="7"/>
        <end position="25"/>
    </location>
</feature>
<keyword evidence="1" id="KW-0812">Transmembrane</keyword>
<gene>
    <name evidence="3" type="ORF">EZV76_14065</name>
</gene>
<organism evidence="3 4">
    <name type="scientific">Flagellimonas alvinocaridis</name>
    <dbReference type="NCBI Taxonomy" id="2530200"/>
    <lineage>
        <taxon>Bacteria</taxon>
        <taxon>Pseudomonadati</taxon>
        <taxon>Bacteroidota</taxon>
        <taxon>Flavobacteriia</taxon>
        <taxon>Flavobacteriales</taxon>
        <taxon>Flavobacteriaceae</taxon>
        <taxon>Flagellimonas</taxon>
    </lineage>
</organism>
<sequence>MPKLKRFGIIVASILILLSIMLYSFQEKLIFLPTKLSENHLYEFNANFNEIFLDAKDGARLNALHFYSENPKGLILYFHGNAGDLSRWGEIVLPFVDLDYDVLVMDYRNYGKSTGKLSEQALYQDAQLFYTYAKEKYEENNIIVYGRSLGTGIASQLTSKNRPQKLILETPFYSLSEIAQERFPFLPVSYLLRYKIPSYQFLKEVDCPIRIFHGTDDRVVPYKSGKKLFDSIQNEDKKIYTIPNGNHNNLIDFKEYRNAVEMELK</sequence>
<dbReference type="RefSeq" id="WP_136567204.1">
    <property type="nucleotide sequence ID" value="NZ_SNTZ01000010.1"/>
</dbReference>
<dbReference type="SUPFAM" id="SSF53474">
    <property type="entry name" value="alpha/beta-Hydrolases"/>
    <property type="match status" value="1"/>
</dbReference>
<dbReference type="PANTHER" id="PTHR12277:SF81">
    <property type="entry name" value="PROTEIN ABHD13"/>
    <property type="match status" value="1"/>
</dbReference>
<accession>A0A4S8RHZ9</accession>
<evidence type="ECO:0000313" key="4">
    <source>
        <dbReference type="Proteomes" id="UP000310406"/>
    </source>
</evidence>
<proteinExistence type="predicted"/>
<dbReference type="Pfam" id="PF12146">
    <property type="entry name" value="Hydrolase_4"/>
    <property type="match status" value="2"/>
</dbReference>
<feature type="domain" description="Serine aminopeptidase S33" evidence="2">
    <location>
        <begin position="203"/>
        <end position="251"/>
    </location>
</feature>
<feature type="domain" description="Serine aminopeptidase S33" evidence="2">
    <location>
        <begin position="70"/>
        <end position="178"/>
    </location>
</feature>
<keyword evidence="4" id="KW-1185">Reference proteome</keyword>
<dbReference type="EMBL" id="SNTZ01000010">
    <property type="protein sequence ID" value="THV58008.1"/>
    <property type="molecule type" value="Genomic_DNA"/>
</dbReference>
<keyword evidence="1" id="KW-1133">Transmembrane helix</keyword>
<dbReference type="InterPro" id="IPR022742">
    <property type="entry name" value="Hydrolase_4"/>
</dbReference>
<keyword evidence="1" id="KW-0472">Membrane</keyword>
<dbReference type="GO" id="GO:0016787">
    <property type="term" value="F:hydrolase activity"/>
    <property type="evidence" value="ECO:0007669"/>
    <property type="project" value="UniProtKB-KW"/>
</dbReference>
<protein>
    <submittedName>
        <fullName evidence="3">Alpha/beta hydrolase</fullName>
    </submittedName>
</protein>